<dbReference type="Proteomes" id="UP000054804">
    <property type="component" value="Unassembled WGS sequence"/>
</dbReference>
<gene>
    <name evidence="2" type="ORF">AT728_08900</name>
</gene>
<evidence type="ECO:0000313" key="3">
    <source>
        <dbReference type="Proteomes" id="UP000054804"/>
    </source>
</evidence>
<proteinExistence type="predicted"/>
<evidence type="ECO:0000256" key="1">
    <source>
        <dbReference type="SAM" id="MobiDB-lite"/>
    </source>
</evidence>
<reference evidence="2 3" key="1">
    <citation type="submission" date="2015-12" db="EMBL/GenBank/DDBJ databases">
        <title>Draft genome sequence of Streptomyces silvensis ATCC 53525, a producer of novel hormone antagonists.</title>
        <authorList>
            <person name="Johnston C.W."/>
            <person name="Li Y."/>
            <person name="Magarvey N.A."/>
        </authorList>
    </citation>
    <scope>NUCLEOTIDE SEQUENCE [LARGE SCALE GENOMIC DNA]</scope>
    <source>
        <strain evidence="2 3">ATCC 53525</strain>
    </source>
</reference>
<keyword evidence="3" id="KW-1185">Reference proteome</keyword>
<protein>
    <submittedName>
        <fullName evidence="2">Uncharacterized protein</fullName>
    </submittedName>
</protein>
<feature type="compositionally biased region" description="Low complexity" evidence="1">
    <location>
        <begin position="115"/>
        <end position="145"/>
    </location>
</feature>
<feature type="region of interest" description="Disordered" evidence="1">
    <location>
        <begin position="88"/>
        <end position="178"/>
    </location>
</feature>
<organism evidence="2 3">
    <name type="scientific">Streptomyces silvensis</name>
    <dbReference type="NCBI Taxonomy" id="1765722"/>
    <lineage>
        <taxon>Bacteria</taxon>
        <taxon>Bacillati</taxon>
        <taxon>Actinomycetota</taxon>
        <taxon>Actinomycetes</taxon>
        <taxon>Kitasatosporales</taxon>
        <taxon>Streptomycetaceae</taxon>
        <taxon>Streptomyces</taxon>
    </lineage>
</organism>
<feature type="compositionally biased region" description="Basic and acidic residues" evidence="1">
    <location>
        <begin position="157"/>
        <end position="178"/>
    </location>
</feature>
<comment type="caution">
    <text evidence="2">The sequence shown here is derived from an EMBL/GenBank/DDBJ whole genome shotgun (WGS) entry which is preliminary data.</text>
</comment>
<dbReference type="AlphaFoldDB" id="A0A0W7X3X9"/>
<evidence type="ECO:0000313" key="2">
    <source>
        <dbReference type="EMBL" id="KUF17535.1"/>
    </source>
</evidence>
<accession>A0A0W7X3X9</accession>
<name>A0A0W7X3X9_9ACTN</name>
<sequence length="178" mass="19579">MKAIREESKTADTRLTELEDKTVKLGHELTPVKAEGTGLVSDWKVFALEIVAAKVAWDVLKAELPPFIKLNEEALLERHRLKYKDIGSGLFQRLTRDRPAPTAPTTDPATPPASPSRSTTPNPAQPSRTTTTTPPARRTTALPSTSDTRAAVTNARRVTDEQNRLTRATNDTRRSLDG</sequence>
<dbReference type="EMBL" id="LOCL01000033">
    <property type="protein sequence ID" value="KUF17535.1"/>
    <property type="molecule type" value="Genomic_DNA"/>
</dbReference>